<organism evidence="1 2">
    <name type="scientific">Collimonas rhizosphaerae</name>
    <dbReference type="NCBI Taxonomy" id="3126357"/>
    <lineage>
        <taxon>Bacteria</taxon>
        <taxon>Pseudomonadati</taxon>
        <taxon>Pseudomonadota</taxon>
        <taxon>Betaproteobacteria</taxon>
        <taxon>Burkholderiales</taxon>
        <taxon>Oxalobacteraceae</taxon>
        <taxon>Collimonas</taxon>
    </lineage>
</organism>
<accession>A0ABU9PVR3</accession>
<keyword evidence="2" id="KW-1185">Reference proteome</keyword>
<evidence type="ECO:0000313" key="2">
    <source>
        <dbReference type="Proteomes" id="UP001495910"/>
    </source>
</evidence>
<sequence length="64" mass="6957">MDHMLLTNVLSILEHQAGTGVLSFRAAYDIYVAIAKDLGVALPMKELADIGHRLEGAGFKMPDM</sequence>
<gene>
    <name evidence="1" type="ORF">V8G57_11860</name>
</gene>
<dbReference type="RefSeq" id="WP_342829569.1">
    <property type="nucleotide sequence ID" value="NZ_JBANDC010000007.1"/>
</dbReference>
<proteinExistence type="predicted"/>
<comment type="caution">
    <text evidence="1">The sequence shown here is derived from an EMBL/GenBank/DDBJ whole genome shotgun (WGS) entry which is preliminary data.</text>
</comment>
<evidence type="ECO:0000313" key="1">
    <source>
        <dbReference type="EMBL" id="MEM4988082.1"/>
    </source>
</evidence>
<dbReference type="EMBL" id="JBANDC010000007">
    <property type="protein sequence ID" value="MEM4988082.1"/>
    <property type="molecule type" value="Genomic_DNA"/>
</dbReference>
<reference evidence="1 2" key="1">
    <citation type="submission" date="2024-02" db="EMBL/GenBank/DDBJ databases">
        <title>Draft genome sequence of Collimonas sp. strain H4R21, an effective mineral-weathering bacterial strain isolated from the beech rhizosphere.</title>
        <authorList>
            <person name="Morin E."/>
            <person name="Uroz S."/>
            <person name="Leveau J.H.J."/>
            <person name="Kumar R."/>
            <person name="Rey M.W."/>
            <person name="Pham J."/>
        </authorList>
    </citation>
    <scope>NUCLEOTIDE SEQUENCE [LARGE SCALE GENOMIC DNA]</scope>
    <source>
        <strain evidence="1 2">H4R21</strain>
    </source>
</reference>
<name>A0ABU9PVR3_9BURK</name>
<dbReference type="Proteomes" id="UP001495910">
    <property type="component" value="Unassembled WGS sequence"/>
</dbReference>
<protein>
    <submittedName>
        <fullName evidence="1">Uncharacterized protein</fullName>
    </submittedName>
</protein>